<evidence type="ECO:0000313" key="3">
    <source>
        <dbReference type="Proteomes" id="UP000038009"/>
    </source>
</evidence>
<name>A0A0N1I0J3_LEPSE</name>
<dbReference type="OrthoDB" id="272795at2759"/>
<feature type="compositionally biased region" description="Basic and acidic residues" evidence="1">
    <location>
        <begin position="94"/>
        <end position="104"/>
    </location>
</feature>
<keyword evidence="3" id="KW-1185">Reference proteome</keyword>
<evidence type="ECO:0000313" key="2">
    <source>
        <dbReference type="EMBL" id="KPI88218.1"/>
    </source>
</evidence>
<comment type="caution">
    <text evidence="2">The sequence shown here is derived from an EMBL/GenBank/DDBJ whole genome shotgun (WGS) entry which is preliminary data.</text>
</comment>
<dbReference type="AlphaFoldDB" id="A0A0N1I0J3"/>
<evidence type="ECO:0000256" key="1">
    <source>
        <dbReference type="SAM" id="MobiDB-lite"/>
    </source>
</evidence>
<organism evidence="2 3">
    <name type="scientific">Leptomonas seymouri</name>
    <dbReference type="NCBI Taxonomy" id="5684"/>
    <lineage>
        <taxon>Eukaryota</taxon>
        <taxon>Discoba</taxon>
        <taxon>Euglenozoa</taxon>
        <taxon>Kinetoplastea</taxon>
        <taxon>Metakinetoplastina</taxon>
        <taxon>Trypanosomatida</taxon>
        <taxon>Trypanosomatidae</taxon>
        <taxon>Leishmaniinae</taxon>
        <taxon>Leptomonas</taxon>
    </lineage>
</organism>
<sequence length="805" mass="87531">MSNVFDAAQRVLEVLRVDLHEWKRSPDLRDKVQRIAARKEHQMSQESSAACSPPAFRFCPLVTAPTTCVVFSDSRHSRDSRGAVTHPKSAESSVAREVKAEKRVSVPRASPPSLIPATHGQHGTLAKVPRGVETEEKIPAPSPGTSGALWKAEPSRWETKLRQLSPATQHLFADMMKRGQVAMAAEGQASSIWRRHVEGPRDAELRRAVRDYLYRMNVLSCMWVAMEDGGSGGALEVPPVFADAIMNGAALCQLVSTLLLDGDGKPRRDAVPCRCPRTLGEIRVNYAQALSTLRGAPPAAQERIPPSAWTILPEEVLLNAAPTALLELFVHLISAYLPSPEELPAWKRQMCWQPPADRAACSSIPPSQLAAAEDECCTFLHAYGVLPDAAVYNLPGPECLLPSPTAAPFMASWKAYVARADAPPCLLLPSIWPYLCNGVLLVLLARRSGIEAAAAAVRPAPCGAFVSNPRTASRCMANISSAFRSFRAVSTLTSSLEFFSAESATAVLRGDRLHIVKVLLHLRAVLEGKKSRTLSSLLLLLPQRTEPMKKSPATARDENSLHQTPVTSALEASPSFQRTPATANARSFSTASSSASLSIRRRDPATIVKHVARRYNPASDTAATTPLQPPLAFFDPALGCASQRNNAPSSQQKDMGRTLRSEDSGVAQWLCSLVGPDFRYTALDKSFSFDARHFTVSQPCLIFSEGVLLAHVIGLLECLRCDQLDCVRPATKRAAKLFNVRRCLEFLRSCAGVDWELPLLDEALVSGSAEGVRSLLRALRDHYGLARKGKSLRSEERALATTSTM</sequence>
<reference evidence="2 3" key="1">
    <citation type="journal article" date="2015" name="PLoS Pathog.">
        <title>Leptomonas seymouri: Adaptations to the Dixenous Life Cycle Analyzed by Genome Sequencing, Transcriptome Profiling and Co-infection with Leishmania donovani.</title>
        <authorList>
            <person name="Kraeva N."/>
            <person name="Butenko A."/>
            <person name="Hlavacova J."/>
            <person name="Kostygov A."/>
            <person name="Myskova J."/>
            <person name="Grybchuk D."/>
            <person name="Lestinova T."/>
            <person name="Votypka J."/>
            <person name="Volf P."/>
            <person name="Opperdoes F."/>
            <person name="Flegontov P."/>
            <person name="Lukes J."/>
            <person name="Yurchenko V."/>
        </authorList>
    </citation>
    <scope>NUCLEOTIDE SEQUENCE [LARGE SCALE GENOMIC DNA]</scope>
    <source>
        <strain evidence="2 3">ATCC 30220</strain>
    </source>
</reference>
<gene>
    <name evidence="2" type="ORF">ABL78_2722</name>
</gene>
<accession>A0A0N1I0J3</accession>
<dbReference type="Proteomes" id="UP000038009">
    <property type="component" value="Unassembled WGS sequence"/>
</dbReference>
<dbReference type="OMA" id="LFNVRRC"/>
<proteinExistence type="predicted"/>
<protein>
    <submittedName>
        <fullName evidence="2">Uncharacterized protein</fullName>
    </submittedName>
</protein>
<dbReference type="VEuPathDB" id="TriTrypDB:Lsey_0058_0370"/>
<feature type="region of interest" description="Disordered" evidence="1">
    <location>
        <begin position="568"/>
        <end position="588"/>
    </location>
</feature>
<dbReference type="EMBL" id="LJSK01000058">
    <property type="protein sequence ID" value="KPI88218.1"/>
    <property type="molecule type" value="Genomic_DNA"/>
</dbReference>
<feature type="region of interest" description="Disordered" evidence="1">
    <location>
        <begin position="73"/>
        <end position="124"/>
    </location>
</feature>